<name>A0A9P3GMH2_9APHY</name>
<dbReference type="PANTHER" id="PTHR34365:SF7">
    <property type="entry name" value="GLYCINE-RICH DOMAIN-CONTAINING PROTEIN 1"/>
    <property type="match status" value="1"/>
</dbReference>
<organism evidence="2 3">
    <name type="scientific">Phanerochaete sordida</name>
    <dbReference type="NCBI Taxonomy" id="48140"/>
    <lineage>
        <taxon>Eukaryota</taxon>
        <taxon>Fungi</taxon>
        <taxon>Dikarya</taxon>
        <taxon>Basidiomycota</taxon>
        <taxon>Agaricomycotina</taxon>
        <taxon>Agaricomycetes</taxon>
        <taxon>Polyporales</taxon>
        <taxon>Phanerochaetaceae</taxon>
        <taxon>Phanerochaete</taxon>
    </lineage>
</organism>
<evidence type="ECO:0000313" key="2">
    <source>
        <dbReference type="EMBL" id="GJE98075.1"/>
    </source>
</evidence>
<reference evidence="2 3" key="1">
    <citation type="submission" date="2021-08" db="EMBL/GenBank/DDBJ databases">
        <title>Draft Genome Sequence of Phanerochaete sordida strain YK-624.</title>
        <authorList>
            <person name="Mori T."/>
            <person name="Dohra H."/>
            <person name="Suzuki T."/>
            <person name="Kawagishi H."/>
            <person name="Hirai H."/>
        </authorList>
    </citation>
    <scope>NUCLEOTIDE SEQUENCE [LARGE SCALE GENOMIC DNA]</scope>
    <source>
        <strain evidence="2 3">YK-624</strain>
    </source>
</reference>
<feature type="compositionally biased region" description="Basic and acidic residues" evidence="1">
    <location>
        <begin position="516"/>
        <end position="526"/>
    </location>
</feature>
<evidence type="ECO:0000313" key="3">
    <source>
        <dbReference type="Proteomes" id="UP000703269"/>
    </source>
</evidence>
<feature type="region of interest" description="Disordered" evidence="1">
    <location>
        <begin position="1"/>
        <end position="33"/>
    </location>
</feature>
<gene>
    <name evidence="2" type="ORF">PsYK624_142970</name>
</gene>
<feature type="region of interest" description="Disordered" evidence="1">
    <location>
        <begin position="502"/>
        <end position="528"/>
    </location>
</feature>
<dbReference type="EMBL" id="BPQB01000081">
    <property type="protein sequence ID" value="GJE98075.1"/>
    <property type="molecule type" value="Genomic_DNA"/>
</dbReference>
<dbReference type="Proteomes" id="UP000703269">
    <property type="component" value="Unassembled WGS sequence"/>
</dbReference>
<sequence length="588" mass="65167">MDVETAFEHSTASADAPPAYSSAGETLPSYRPPTSYKVGTRTLTRPLVQIPEVKAHLCLLRAFRDLRMLVEDGQIAEWPAAARMFAPSARWAWFVGLAVERFQRWAATAAPCGSLDGWIAREMPPVDVLMVWHTYVLSPMWYAEDTARVNILGALRTMDGYLLAALVKLGDISIYEPSSQRRDSWLKSCGTPFDPVASAAVMLDRTIVCPRCLASFAVPFIASDGTGYLQPRFAAACPACGLAATKDSLAVLKFARDVTLDPRSPDDRKHFGYGVYLAGTLRTTTDPTDETAAAALKVKLHGVFKPPENVGTRDEWAKAIAENAQYSMDNIRNLVVFVAGLWRSKKVLEAYTDDRPFSVDLVEAILRQCYFIEKMVELGWTAPRALGDLHGEAVLQHAIVRYHAFLDLTSSAPEMFFVPTLDIDLIWHTHQMKCEIYHRDCGQLIKRYLDHEDRVEISRLATSFDATCSAWQERFGVQYTFCGCPLAESTVAQRFAQLKHRLSGSTPPALSPPQRADGRLATHASEHSSMSLAPLGKSYVALEDAKRHLRMGRLAHYRQDGDTSALGIHGGHQPAFLYPASFSARPVN</sequence>
<dbReference type="Pfam" id="PF07173">
    <property type="entry name" value="GRDP-like"/>
    <property type="match status" value="1"/>
</dbReference>
<accession>A0A9P3GMH2</accession>
<feature type="compositionally biased region" description="Low complexity" evidence="1">
    <location>
        <begin position="10"/>
        <end position="23"/>
    </location>
</feature>
<proteinExistence type="predicted"/>
<evidence type="ECO:0000256" key="1">
    <source>
        <dbReference type="SAM" id="MobiDB-lite"/>
    </source>
</evidence>
<protein>
    <submittedName>
        <fullName evidence="2">Uncharacterized protein</fullName>
    </submittedName>
</protein>
<dbReference type="InterPro" id="IPR009836">
    <property type="entry name" value="GRDP-like"/>
</dbReference>
<dbReference type="AlphaFoldDB" id="A0A9P3GMH2"/>
<dbReference type="PANTHER" id="PTHR34365">
    <property type="entry name" value="ENOLASE (DUF1399)"/>
    <property type="match status" value="1"/>
</dbReference>
<comment type="caution">
    <text evidence="2">The sequence shown here is derived from an EMBL/GenBank/DDBJ whole genome shotgun (WGS) entry which is preliminary data.</text>
</comment>
<keyword evidence="3" id="KW-1185">Reference proteome</keyword>
<dbReference type="OrthoDB" id="2684236at2759"/>